<gene>
    <name evidence="1" type="ORF">BDV33DRAFT_8986</name>
</gene>
<name>A0A5N6EDM1_9EURO</name>
<reference evidence="1 2" key="1">
    <citation type="submission" date="2019-04" db="EMBL/GenBank/DDBJ databases">
        <title>Fungal friends and foes A comparative genomics study of 23 Aspergillus species from section Flavi.</title>
        <authorList>
            <consortium name="DOE Joint Genome Institute"/>
            <person name="Kjaerbolling I."/>
            <person name="Vesth T.C."/>
            <person name="Frisvad J.C."/>
            <person name="Nybo J.L."/>
            <person name="Theobald S."/>
            <person name="Kildgaard S."/>
            <person name="Petersen T.I."/>
            <person name="Kuo A."/>
            <person name="Sato A."/>
            <person name="Lyhne E.K."/>
            <person name="Kogle M.E."/>
            <person name="Wiebenga A."/>
            <person name="Kun R.S."/>
            <person name="Lubbers R.J."/>
            <person name="Makela M.R."/>
            <person name="Barry K."/>
            <person name="Chovatia M."/>
            <person name="Clum A."/>
            <person name="Daum C."/>
            <person name="Haridas S."/>
            <person name="He G."/>
            <person name="LaButti K."/>
            <person name="Lipzen A."/>
            <person name="Mondo S."/>
            <person name="Pangilinan J."/>
            <person name="Riley R."/>
            <person name="Salamov A."/>
            <person name="Simmons B.A."/>
            <person name="Magnuson J.K."/>
            <person name="Henrissat B."/>
            <person name="Mortensen U.H."/>
            <person name="Larsen T.O."/>
            <person name="De vries R.P."/>
            <person name="Grigoriev I.V."/>
            <person name="Machida M."/>
            <person name="Baker S.E."/>
            <person name="Andersen M.R."/>
        </authorList>
    </citation>
    <scope>NUCLEOTIDE SEQUENCE [LARGE SCALE GENOMIC DNA]</scope>
    <source>
        <strain evidence="1 2">CBS 126849</strain>
    </source>
</reference>
<protein>
    <submittedName>
        <fullName evidence="1">Uncharacterized protein</fullName>
    </submittedName>
</protein>
<evidence type="ECO:0000313" key="2">
    <source>
        <dbReference type="Proteomes" id="UP000326799"/>
    </source>
</evidence>
<dbReference type="Proteomes" id="UP000326799">
    <property type="component" value="Unassembled WGS sequence"/>
</dbReference>
<proteinExistence type="predicted"/>
<dbReference type="EMBL" id="ML733496">
    <property type="protein sequence ID" value="KAB8215692.1"/>
    <property type="molecule type" value="Genomic_DNA"/>
</dbReference>
<dbReference type="AlphaFoldDB" id="A0A5N6EDM1"/>
<keyword evidence="2" id="KW-1185">Reference proteome</keyword>
<organism evidence="1 2">
    <name type="scientific">Aspergillus novoparasiticus</name>
    <dbReference type="NCBI Taxonomy" id="986946"/>
    <lineage>
        <taxon>Eukaryota</taxon>
        <taxon>Fungi</taxon>
        <taxon>Dikarya</taxon>
        <taxon>Ascomycota</taxon>
        <taxon>Pezizomycotina</taxon>
        <taxon>Eurotiomycetes</taxon>
        <taxon>Eurotiomycetidae</taxon>
        <taxon>Eurotiales</taxon>
        <taxon>Aspergillaceae</taxon>
        <taxon>Aspergillus</taxon>
        <taxon>Aspergillus subgen. Circumdati</taxon>
    </lineage>
</organism>
<sequence length="287" mass="31965">MALTSYPLETMFGTVTAYLPLTTVWHWNPECSNNLRMVGDVLWAYWPSPADVSTDSPCMPAEYEQWFDGYRHHLLDPYVPLTETWIGPLASPTNVPNIFIASTTVKYQTRTLSAYCPPGYTLQKGGSMDTLTNPPDCASAIQPRTPVTYKTQVSSMVWTMETVTPLHSTNAYAVPMLGWNINYHGTGPATVTATATSTFDATSATSTSTTSTYAPISATQQEPKWQSVLALPWLSWESWWVRFLSIHEASDILKGALQLYHTLGDMVANPASPRCRYTLQWVLHSDH</sequence>
<evidence type="ECO:0000313" key="1">
    <source>
        <dbReference type="EMBL" id="KAB8215692.1"/>
    </source>
</evidence>
<accession>A0A5N6EDM1</accession>